<evidence type="ECO:0000313" key="1">
    <source>
        <dbReference type="EMBL" id="MQL53249.1"/>
    </source>
</evidence>
<comment type="caution">
    <text evidence="1">The sequence shown here is derived from an EMBL/GenBank/DDBJ whole genome shotgun (WGS) entry which is preliminary data.</text>
</comment>
<dbReference type="CDD" id="cd05403">
    <property type="entry name" value="NT_KNTase_like"/>
    <property type="match status" value="1"/>
</dbReference>
<dbReference type="SUPFAM" id="SSF81301">
    <property type="entry name" value="Nucleotidyltransferase"/>
    <property type="match status" value="1"/>
</dbReference>
<organism evidence="1 2">
    <name type="scientific">Desulfofundulus thermobenzoicus</name>
    <dbReference type="NCBI Taxonomy" id="29376"/>
    <lineage>
        <taxon>Bacteria</taxon>
        <taxon>Bacillati</taxon>
        <taxon>Bacillota</taxon>
        <taxon>Clostridia</taxon>
        <taxon>Eubacteriales</taxon>
        <taxon>Peptococcaceae</taxon>
        <taxon>Desulfofundulus</taxon>
    </lineage>
</organism>
<dbReference type="Gene3D" id="3.30.460.10">
    <property type="entry name" value="Beta Polymerase, domain 2"/>
    <property type="match status" value="1"/>
</dbReference>
<proteinExistence type="predicted"/>
<keyword evidence="1" id="KW-0808">Transferase</keyword>
<reference evidence="1 2" key="1">
    <citation type="submission" date="2019-10" db="EMBL/GenBank/DDBJ databases">
        <title>Comparative genomics of sulfur disproportionating microorganisms.</title>
        <authorList>
            <person name="Ward L.M."/>
            <person name="Bertran E."/>
            <person name="Johnston D."/>
        </authorList>
    </citation>
    <scope>NUCLEOTIDE SEQUENCE [LARGE SCALE GENOMIC DNA]</scope>
    <source>
        <strain evidence="1 2">DSM 14055</strain>
    </source>
</reference>
<name>A0A6N7IUR5_9FIRM</name>
<dbReference type="RefSeq" id="WP_152947726.1">
    <property type="nucleotide sequence ID" value="NZ_WHYR01000043.1"/>
</dbReference>
<evidence type="ECO:0000313" key="2">
    <source>
        <dbReference type="Proteomes" id="UP000441717"/>
    </source>
</evidence>
<dbReference type="GO" id="GO:0016740">
    <property type="term" value="F:transferase activity"/>
    <property type="evidence" value="ECO:0007669"/>
    <property type="project" value="UniProtKB-KW"/>
</dbReference>
<accession>A0A6N7IUR5</accession>
<dbReference type="EMBL" id="WHYR01000043">
    <property type="protein sequence ID" value="MQL53249.1"/>
    <property type="molecule type" value="Genomic_DNA"/>
</dbReference>
<dbReference type="Proteomes" id="UP000441717">
    <property type="component" value="Unassembled WGS sequence"/>
</dbReference>
<dbReference type="OrthoDB" id="9788327at2"/>
<dbReference type="AlphaFoldDB" id="A0A6N7IUR5"/>
<sequence>MVGETYKSSAVAAKSGPFHLLEKALRQRRAQDEEARQNLLLRVKAALAELAGRVSFSRAYIFGSCTRPGAFKRGISDVDVAFEGLADRDFFTAMVFLSAALGTDVDVVRMEDLAGSLLTAKIREEGIQWTRENWPSCGPK</sequence>
<keyword evidence="2" id="KW-1185">Reference proteome</keyword>
<gene>
    <name evidence="1" type="ORF">GFC01_13475</name>
</gene>
<protein>
    <submittedName>
        <fullName evidence="1">Nucleotidyltransferase domain-containing protein</fullName>
    </submittedName>
</protein>
<dbReference type="InterPro" id="IPR043519">
    <property type="entry name" value="NT_sf"/>
</dbReference>